<sequence>MTNPTRIDPIGRDISWFLITPRDLEDRATIQHDEHIARLTQEIEDFTQPPTYTTCYSSNPPLVNPQNQPPTHTPHVSLPTNTYPLPTTNYLYISAYTRGTYCHSLMCNMFLRISRWKLKPLPTQCGQVSTRVDQYEEMEKDVKAKVMMC</sequence>
<evidence type="ECO:0000313" key="2">
    <source>
        <dbReference type="Proteomes" id="UP000824120"/>
    </source>
</evidence>
<protein>
    <submittedName>
        <fullName evidence="1">Uncharacterized protein</fullName>
    </submittedName>
</protein>
<comment type="caution">
    <text evidence="1">The sequence shown here is derived from an EMBL/GenBank/DDBJ whole genome shotgun (WGS) entry which is preliminary data.</text>
</comment>
<proteinExistence type="predicted"/>
<name>A0A9J6AEA8_SOLCO</name>
<evidence type="ECO:0000313" key="1">
    <source>
        <dbReference type="EMBL" id="KAG5622998.1"/>
    </source>
</evidence>
<organism evidence="1 2">
    <name type="scientific">Solanum commersonii</name>
    <name type="common">Commerson's wild potato</name>
    <name type="synonym">Commerson's nightshade</name>
    <dbReference type="NCBI Taxonomy" id="4109"/>
    <lineage>
        <taxon>Eukaryota</taxon>
        <taxon>Viridiplantae</taxon>
        <taxon>Streptophyta</taxon>
        <taxon>Embryophyta</taxon>
        <taxon>Tracheophyta</taxon>
        <taxon>Spermatophyta</taxon>
        <taxon>Magnoliopsida</taxon>
        <taxon>eudicotyledons</taxon>
        <taxon>Gunneridae</taxon>
        <taxon>Pentapetalae</taxon>
        <taxon>asterids</taxon>
        <taxon>lamiids</taxon>
        <taxon>Solanales</taxon>
        <taxon>Solanaceae</taxon>
        <taxon>Solanoideae</taxon>
        <taxon>Solaneae</taxon>
        <taxon>Solanum</taxon>
    </lineage>
</organism>
<keyword evidence="2" id="KW-1185">Reference proteome</keyword>
<reference evidence="1 2" key="1">
    <citation type="submission" date="2020-09" db="EMBL/GenBank/DDBJ databases">
        <title>De no assembly of potato wild relative species, Solanum commersonii.</title>
        <authorList>
            <person name="Cho K."/>
        </authorList>
    </citation>
    <scope>NUCLEOTIDE SEQUENCE [LARGE SCALE GENOMIC DNA]</scope>
    <source>
        <strain evidence="1">LZ3.2</strain>
        <tissue evidence="1">Leaf</tissue>
    </source>
</reference>
<gene>
    <name evidence="1" type="ORF">H5410_008216</name>
</gene>
<dbReference type="EMBL" id="JACXVP010000002">
    <property type="protein sequence ID" value="KAG5622998.1"/>
    <property type="molecule type" value="Genomic_DNA"/>
</dbReference>
<accession>A0A9J6AEA8</accession>
<dbReference type="AlphaFoldDB" id="A0A9J6AEA8"/>
<dbReference type="Proteomes" id="UP000824120">
    <property type="component" value="Chromosome 2"/>
</dbReference>